<feature type="compositionally biased region" description="Basic and acidic residues" evidence="2">
    <location>
        <begin position="387"/>
        <end position="403"/>
    </location>
</feature>
<evidence type="ECO:0000313" key="3">
    <source>
        <dbReference type="EMBL" id="KAE8353181.1"/>
    </source>
</evidence>
<accession>A0A5N6Z673</accession>
<keyword evidence="3" id="KW-0808">Transferase</keyword>
<evidence type="ECO:0000256" key="2">
    <source>
        <dbReference type="SAM" id="MobiDB-lite"/>
    </source>
</evidence>
<proteinExistence type="inferred from homology"/>
<keyword evidence="4" id="KW-1185">Reference proteome</keyword>
<protein>
    <submittedName>
        <fullName evidence="3">Nucleotide-diphospho-sugar transferase</fullName>
    </submittedName>
</protein>
<dbReference type="PANTHER" id="PTHR31834">
    <property type="entry name" value="INITIATION-SPECIFIC ALPHA-1,6-MANNOSYLTRANSFERASE"/>
    <property type="match status" value="1"/>
</dbReference>
<evidence type="ECO:0000256" key="1">
    <source>
        <dbReference type="ARBA" id="ARBA00009003"/>
    </source>
</evidence>
<gene>
    <name evidence="3" type="ORF">BDV28DRAFT_112676</name>
</gene>
<dbReference type="OrthoDB" id="409543at2759"/>
<dbReference type="GO" id="GO:0006487">
    <property type="term" value="P:protein N-linked glycosylation"/>
    <property type="evidence" value="ECO:0007669"/>
    <property type="project" value="TreeGrafter"/>
</dbReference>
<evidence type="ECO:0000313" key="4">
    <source>
        <dbReference type="Proteomes" id="UP000327118"/>
    </source>
</evidence>
<dbReference type="EMBL" id="ML739105">
    <property type="protein sequence ID" value="KAE8353181.1"/>
    <property type="molecule type" value="Genomic_DNA"/>
</dbReference>
<dbReference type="InterPro" id="IPR029044">
    <property type="entry name" value="Nucleotide-diphossugar_trans"/>
</dbReference>
<organism evidence="3 4">
    <name type="scientific">Aspergillus coremiiformis</name>
    <dbReference type="NCBI Taxonomy" id="138285"/>
    <lineage>
        <taxon>Eukaryota</taxon>
        <taxon>Fungi</taxon>
        <taxon>Dikarya</taxon>
        <taxon>Ascomycota</taxon>
        <taxon>Pezizomycotina</taxon>
        <taxon>Eurotiomycetes</taxon>
        <taxon>Eurotiomycetidae</taxon>
        <taxon>Eurotiales</taxon>
        <taxon>Aspergillaceae</taxon>
        <taxon>Aspergillus</taxon>
        <taxon>Aspergillus subgen. Circumdati</taxon>
    </lineage>
</organism>
<dbReference type="InterPro" id="IPR039367">
    <property type="entry name" value="Och1-like"/>
</dbReference>
<dbReference type="PANTHER" id="PTHR31834:SF8">
    <property type="entry name" value="TRANSFERASE, PUTATIVE (AFU_ORTHOLOGUE AFUA_6G14040)-RELATED"/>
    <property type="match status" value="1"/>
</dbReference>
<dbReference type="GO" id="GO:0000009">
    <property type="term" value="F:alpha-1,6-mannosyltransferase activity"/>
    <property type="evidence" value="ECO:0007669"/>
    <property type="project" value="InterPro"/>
</dbReference>
<dbReference type="Gene3D" id="3.90.550.20">
    <property type="match status" value="1"/>
</dbReference>
<name>A0A5N6Z673_9EURO</name>
<dbReference type="FunFam" id="3.90.550.20:FF:000004">
    <property type="entry name" value="Glycosyltransferase family 32 protein"/>
    <property type="match status" value="1"/>
</dbReference>
<dbReference type="Pfam" id="PF04488">
    <property type="entry name" value="Gly_transf_sug"/>
    <property type="match status" value="1"/>
</dbReference>
<feature type="region of interest" description="Disordered" evidence="2">
    <location>
        <begin position="382"/>
        <end position="420"/>
    </location>
</feature>
<comment type="similarity">
    <text evidence="1">Belongs to the glycosyltransferase 32 family.</text>
</comment>
<dbReference type="GO" id="GO:0000136">
    <property type="term" value="C:mannan polymerase complex"/>
    <property type="evidence" value="ECO:0007669"/>
    <property type="project" value="TreeGrafter"/>
</dbReference>
<dbReference type="AlphaFoldDB" id="A0A5N6Z673"/>
<dbReference type="Proteomes" id="UP000327118">
    <property type="component" value="Unassembled WGS sequence"/>
</dbReference>
<dbReference type="InterPro" id="IPR007577">
    <property type="entry name" value="GlycoTrfase_DXD_sugar-bd_CS"/>
</dbReference>
<reference evidence="4" key="1">
    <citation type="submission" date="2019-04" db="EMBL/GenBank/DDBJ databases">
        <title>Friends and foes A comparative genomics studyof 23 Aspergillus species from section Flavi.</title>
        <authorList>
            <consortium name="DOE Joint Genome Institute"/>
            <person name="Kjaerbolling I."/>
            <person name="Vesth T."/>
            <person name="Frisvad J.C."/>
            <person name="Nybo J.L."/>
            <person name="Theobald S."/>
            <person name="Kildgaard S."/>
            <person name="Isbrandt T."/>
            <person name="Kuo A."/>
            <person name="Sato A."/>
            <person name="Lyhne E.K."/>
            <person name="Kogle M.E."/>
            <person name="Wiebenga A."/>
            <person name="Kun R.S."/>
            <person name="Lubbers R.J."/>
            <person name="Makela M.R."/>
            <person name="Barry K."/>
            <person name="Chovatia M."/>
            <person name="Clum A."/>
            <person name="Daum C."/>
            <person name="Haridas S."/>
            <person name="He G."/>
            <person name="LaButti K."/>
            <person name="Lipzen A."/>
            <person name="Mondo S."/>
            <person name="Riley R."/>
            <person name="Salamov A."/>
            <person name="Simmons B.A."/>
            <person name="Magnuson J.K."/>
            <person name="Henrissat B."/>
            <person name="Mortensen U.H."/>
            <person name="Larsen T.O."/>
            <person name="Devries R.P."/>
            <person name="Grigoriev I.V."/>
            <person name="Machida M."/>
            <person name="Baker S.E."/>
            <person name="Andersen M.R."/>
        </authorList>
    </citation>
    <scope>NUCLEOTIDE SEQUENCE [LARGE SCALE GENOMIC DNA]</scope>
    <source>
        <strain evidence="4">CBS 553.77</strain>
    </source>
</reference>
<sequence>MALRELTLSYACLDRITTTSSMSGVCLPRQIRRVIPGCLAVILFVSYLYITDTFGELSDGLSYRSCERHRFFPKKIWQSWKVTPFEFEERDLTMARSWTSRNPGYRYEVLTDENALYYVETHFGPDGFNRPDIVDTYRSLTAQIIKADLLRYLIMYVDGGVWADIDVEALRPLERFIPERHDEQDIDMVIGVEIDEPDFKDHPILGQKSQSFCQWTFMAKPRRPVMMRLVNNILEWLNNLSEKQGKPIAELVLEFDDIISGTGPSAFTTAVLTEMSIKAGYEVTWQNFHNIPESKLVGGFLVLTVEAFAAGQGHSDSGNHDSRNALIKHHYHASGWPTKHPRYNHPVYGEVEKCNWNRECVAEWDSNTAAFAILSPEEQEQQIALKRTMDAESKKAEEKKEQANPEPEPEWKPGSQWFSP</sequence>
<dbReference type="SUPFAM" id="SSF53448">
    <property type="entry name" value="Nucleotide-diphospho-sugar transferases"/>
    <property type="match status" value="1"/>
</dbReference>